<dbReference type="OrthoDB" id="5621075at2"/>
<dbReference type="Proteomes" id="UP000232638">
    <property type="component" value="Chromosome"/>
</dbReference>
<dbReference type="SUPFAM" id="SSF53067">
    <property type="entry name" value="Actin-like ATPase domain"/>
    <property type="match status" value="1"/>
</dbReference>
<keyword evidence="3" id="KW-1185">Reference proteome</keyword>
<dbReference type="InterPro" id="IPR043129">
    <property type="entry name" value="ATPase_NBD"/>
</dbReference>
<accession>A0A2K8U2X7</accession>
<gene>
    <name evidence="2" type="ORF">THSYN_02475</name>
</gene>
<sequence length="366" mass="41025">MALIDALKRPWGGLARRSWASAPRPSGERFVACLPTPVRRYLARRDRRLVIRADGPGAHLEWIAGETREVLGTLDLGGREPLPGVLADRSKDQHRRTILLLPATAVLTRRTSLPAQVRDNLATVLRYELDRLSPFRPEQVVYDSRVVGGGKGEARLTLDLALARRDLVEGWLKRLREAGSPVDQVTWEGAWPKANLLPPAERPRHRQPLLDPGKLLLALILLLGAGVLVTPLWQRSRTLETLESEVRKARTQAVQVDQVRQELERARRGSTEVLRQKWELPRMLDMLRELTERIPDDTWVQSLEYQSGEVQVRGESGRATALIGLLEGAPGISGVSFRSPVTQVAQTGKERFNLAFNYKRAEPAPP</sequence>
<evidence type="ECO:0000313" key="3">
    <source>
        <dbReference type="Proteomes" id="UP000232638"/>
    </source>
</evidence>
<dbReference type="EMBL" id="CP020370">
    <property type="protein sequence ID" value="AUB79938.1"/>
    <property type="molecule type" value="Genomic_DNA"/>
</dbReference>
<dbReference type="KEGG" id="tsy:THSYN_02475"/>
<evidence type="ECO:0000256" key="1">
    <source>
        <dbReference type="SAM" id="Coils"/>
    </source>
</evidence>
<dbReference type="RefSeq" id="WP_100917748.1">
    <property type="nucleotide sequence ID" value="NZ_CP020370.1"/>
</dbReference>
<proteinExistence type="predicted"/>
<keyword evidence="1" id="KW-0175">Coiled coil</keyword>
<reference evidence="2 3" key="1">
    <citation type="submission" date="2017-03" db="EMBL/GenBank/DDBJ databases">
        <title>Complete genome sequence of Candidatus 'Thiodictyon syntrophicum' sp. nov. strain Cad16T, a photolithoautotroph purple sulfur bacterium isolated from an alpine meromictic lake.</title>
        <authorList>
            <person name="Luedin S.M."/>
            <person name="Pothier J.F."/>
            <person name="Danza F."/>
            <person name="Storelli N."/>
            <person name="Wittwer M."/>
            <person name="Tonolla M."/>
        </authorList>
    </citation>
    <scope>NUCLEOTIDE SEQUENCE [LARGE SCALE GENOMIC DNA]</scope>
    <source>
        <strain evidence="2 3">Cad16T</strain>
    </source>
</reference>
<protein>
    <submittedName>
        <fullName evidence="2">Fimbrial assembly protein</fullName>
    </submittedName>
</protein>
<dbReference type="PANTHER" id="PTHR40278">
    <property type="entry name" value="DNA UTILIZATION PROTEIN HOFN"/>
    <property type="match status" value="1"/>
</dbReference>
<dbReference type="Pfam" id="PF05137">
    <property type="entry name" value="PilN"/>
    <property type="match status" value="1"/>
</dbReference>
<dbReference type="Gene3D" id="3.30.420.380">
    <property type="match status" value="1"/>
</dbReference>
<feature type="coiled-coil region" evidence="1">
    <location>
        <begin position="239"/>
        <end position="266"/>
    </location>
</feature>
<organism evidence="2 3">
    <name type="scientific">Candidatus Thiodictyon syntrophicum</name>
    <dbReference type="NCBI Taxonomy" id="1166950"/>
    <lineage>
        <taxon>Bacteria</taxon>
        <taxon>Pseudomonadati</taxon>
        <taxon>Pseudomonadota</taxon>
        <taxon>Gammaproteobacteria</taxon>
        <taxon>Chromatiales</taxon>
        <taxon>Chromatiaceae</taxon>
        <taxon>Thiodictyon</taxon>
    </lineage>
</organism>
<dbReference type="PANTHER" id="PTHR40278:SF1">
    <property type="entry name" value="DNA UTILIZATION PROTEIN HOFN"/>
    <property type="match status" value="1"/>
</dbReference>
<name>A0A2K8U2X7_9GAMM</name>
<dbReference type="InterPro" id="IPR052534">
    <property type="entry name" value="Extracell_DNA_Util/SecSys_Comp"/>
</dbReference>
<dbReference type="InterPro" id="IPR007813">
    <property type="entry name" value="PilN"/>
</dbReference>
<evidence type="ECO:0000313" key="2">
    <source>
        <dbReference type="EMBL" id="AUB79938.1"/>
    </source>
</evidence>
<dbReference type="AlphaFoldDB" id="A0A2K8U2X7"/>